<dbReference type="InterPro" id="IPR011060">
    <property type="entry name" value="RibuloseP-bd_barrel"/>
</dbReference>
<sequence length="80" mass="8664">MTIAHDLKAPQELVKRVHKNDKLTVINLASAGVSTPADAALLMNLGSDGTFIGSEIFKSRPHQNLPKPLSRKLHILPITS</sequence>
<dbReference type="GO" id="GO:0042823">
    <property type="term" value="P:pyridoxal phosphate biosynthetic process"/>
    <property type="evidence" value="ECO:0007669"/>
    <property type="project" value="InterPro"/>
</dbReference>
<dbReference type="InterPro" id="IPR013785">
    <property type="entry name" value="Aldolase_TIM"/>
</dbReference>
<dbReference type="InterPro" id="IPR001852">
    <property type="entry name" value="PdxS/SNZ"/>
</dbReference>
<dbReference type="EC" id="4.3.3.6" evidence="2"/>
<evidence type="ECO:0000313" key="7">
    <source>
        <dbReference type="EMBL" id="EEI23259.1"/>
    </source>
</evidence>
<evidence type="ECO:0000256" key="3">
    <source>
        <dbReference type="ARBA" id="ARBA00022898"/>
    </source>
</evidence>
<accession>C0XMZ8</accession>
<dbReference type="EMBL" id="ACGP01000221">
    <property type="protein sequence ID" value="EEI23259.1"/>
    <property type="molecule type" value="Genomic_DNA"/>
</dbReference>
<evidence type="ECO:0000256" key="5">
    <source>
        <dbReference type="ARBA" id="ARBA00047992"/>
    </source>
</evidence>
<dbReference type="PROSITE" id="PS51129">
    <property type="entry name" value="PDXS_SNZ_2"/>
    <property type="match status" value="1"/>
</dbReference>
<keyword evidence="4" id="KW-0704">Schiff base</keyword>
<dbReference type="SUPFAM" id="SSF51366">
    <property type="entry name" value="Ribulose-phoshate binding barrel"/>
    <property type="match status" value="1"/>
</dbReference>
<proteinExistence type="inferred from homology"/>
<dbReference type="HOGENOM" id="CLU_2585265_0_0_9"/>
<reference evidence="7 8" key="1">
    <citation type="submission" date="2009-01" db="EMBL/GenBank/DDBJ databases">
        <authorList>
            <person name="Qin X."/>
            <person name="Bachman B."/>
            <person name="Battles P."/>
            <person name="Bell A."/>
            <person name="Bess C."/>
            <person name="Bickham C."/>
            <person name="Chaboub L."/>
            <person name="Chen D."/>
            <person name="Coyle M."/>
            <person name="Deiros D.R."/>
            <person name="Dinh H."/>
            <person name="Forbes L."/>
            <person name="Fowler G."/>
            <person name="Francisco L."/>
            <person name="Fu Q."/>
            <person name="Gubbala S."/>
            <person name="Hale W."/>
            <person name="Han Y."/>
            <person name="Hemphill L."/>
            <person name="Highlander S.K."/>
            <person name="Hirani K."/>
            <person name="Hogues M."/>
            <person name="Jackson L."/>
            <person name="Jakkamsetti A."/>
            <person name="Javaid M."/>
            <person name="Jiang H."/>
            <person name="Korchina V."/>
            <person name="Kovar C."/>
            <person name="Lara F."/>
            <person name="Lee S."/>
            <person name="Mata R."/>
            <person name="Mathew T."/>
            <person name="Moen C."/>
            <person name="Morales K."/>
            <person name="Munidasa M."/>
            <person name="Nazareth L."/>
            <person name="Ngo R."/>
            <person name="Nguyen L."/>
            <person name="Okwuonu G."/>
            <person name="Ongeri F."/>
            <person name="Patil S."/>
            <person name="Petrosino J."/>
            <person name="Pham C."/>
            <person name="Pham P."/>
            <person name="Pu L.-L."/>
            <person name="Puazo M."/>
            <person name="Raj R."/>
            <person name="Reid J."/>
            <person name="Rouhana J."/>
            <person name="Saada N."/>
            <person name="Shang Y."/>
            <person name="Simmons D."/>
            <person name="Thornton R."/>
            <person name="Warren J."/>
            <person name="Weissenberger G."/>
            <person name="Zhang J."/>
            <person name="Zhang L."/>
            <person name="Zhou C."/>
            <person name="Zhu D."/>
            <person name="Muzny D."/>
            <person name="Worley K."/>
            <person name="Gibbs R."/>
        </authorList>
    </citation>
    <scope>NUCLEOTIDE SEQUENCE [LARGE SCALE GENOMIC DNA]</scope>
    <source>
        <strain evidence="8">ATCC 8290 / DSM 20176 / CCUG 30140 / JCM 1155 / KCTC 3500 / NBRC 15886 / NCIMB 8040 / NRRL B-1843 / 9</strain>
    </source>
</reference>
<dbReference type="GO" id="GO:0008615">
    <property type="term" value="P:pyridoxine biosynthetic process"/>
    <property type="evidence" value="ECO:0007669"/>
    <property type="project" value="TreeGrafter"/>
</dbReference>
<evidence type="ECO:0000313" key="8">
    <source>
        <dbReference type="Proteomes" id="UP000003752"/>
    </source>
</evidence>
<dbReference type="PANTHER" id="PTHR31829:SF0">
    <property type="entry name" value="PYRIDOXAL 5'-PHOSPHATE SYNTHASE SUBUNIT SNZ1-RELATED"/>
    <property type="match status" value="1"/>
</dbReference>
<evidence type="ECO:0000256" key="4">
    <source>
        <dbReference type="ARBA" id="ARBA00023270"/>
    </source>
</evidence>
<comment type="catalytic activity">
    <reaction evidence="5">
        <text>aldehydo-D-ribose 5-phosphate + D-glyceraldehyde 3-phosphate + L-glutamine = pyridoxal 5'-phosphate + L-glutamate + phosphate + 3 H2O + H(+)</text>
        <dbReference type="Rhea" id="RHEA:31507"/>
        <dbReference type="ChEBI" id="CHEBI:15377"/>
        <dbReference type="ChEBI" id="CHEBI:15378"/>
        <dbReference type="ChEBI" id="CHEBI:29985"/>
        <dbReference type="ChEBI" id="CHEBI:43474"/>
        <dbReference type="ChEBI" id="CHEBI:58273"/>
        <dbReference type="ChEBI" id="CHEBI:58359"/>
        <dbReference type="ChEBI" id="CHEBI:59776"/>
        <dbReference type="ChEBI" id="CHEBI:597326"/>
        <dbReference type="EC" id="4.3.3.6"/>
    </reaction>
</comment>
<name>C0XMZ8_LENH9</name>
<protein>
    <recommendedName>
        <fullName evidence="2">pyridoxal 5'-phosphate synthase (glutamine hydrolyzing)</fullName>
        <ecNumber evidence="2">4.3.3.6</ecNumber>
    </recommendedName>
</protein>
<dbReference type="RefSeq" id="WP_003635842.1">
    <property type="nucleotide sequence ID" value="NZ_GG669995.1"/>
</dbReference>
<dbReference type="GO" id="GO:0006520">
    <property type="term" value="P:amino acid metabolic process"/>
    <property type="evidence" value="ECO:0007669"/>
    <property type="project" value="TreeGrafter"/>
</dbReference>
<dbReference type="Gene3D" id="3.20.20.70">
    <property type="entry name" value="Aldolase class I"/>
    <property type="match status" value="1"/>
</dbReference>
<dbReference type="PANTHER" id="PTHR31829">
    <property type="entry name" value="PYRIDOXAL 5'-PHOSPHATE SYNTHASE SUBUNIT SNZ1-RELATED"/>
    <property type="match status" value="1"/>
</dbReference>
<evidence type="ECO:0000256" key="1">
    <source>
        <dbReference type="ARBA" id="ARBA00004737"/>
    </source>
</evidence>
<comment type="caution">
    <text evidence="7">The sequence shown here is derived from an EMBL/GenBank/DDBJ whole genome shotgun (WGS) entry which is preliminary data.</text>
</comment>
<keyword evidence="8" id="KW-1185">Reference proteome</keyword>
<dbReference type="Proteomes" id="UP000003752">
    <property type="component" value="Unassembled WGS sequence"/>
</dbReference>
<evidence type="ECO:0000256" key="2">
    <source>
        <dbReference type="ARBA" id="ARBA00012084"/>
    </source>
</evidence>
<dbReference type="GO" id="GO:0036381">
    <property type="term" value="F:pyridoxal 5'-phosphate synthase (glutamine hydrolysing) activity"/>
    <property type="evidence" value="ECO:0007669"/>
    <property type="project" value="UniProtKB-EC"/>
</dbReference>
<keyword evidence="3" id="KW-0663">Pyridoxal phosphate</keyword>
<dbReference type="AlphaFoldDB" id="C0XMZ8"/>
<organism evidence="7 8">
    <name type="scientific">Lentilactobacillus hilgardii (strain ATCC 8290 / DSM 20176 / CCUG 30140 / JCM 1155 / KCTC 3500 / NBRC 15886 / NCIMB 8040 / NRRL B-1843 / 9)</name>
    <dbReference type="NCBI Taxonomy" id="1423757"/>
    <lineage>
        <taxon>Bacteria</taxon>
        <taxon>Bacillati</taxon>
        <taxon>Bacillota</taxon>
        <taxon>Bacilli</taxon>
        <taxon>Lactobacillales</taxon>
        <taxon>Lactobacillaceae</taxon>
        <taxon>Lentilactobacillus</taxon>
    </lineage>
</organism>
<comment type="pathway">
    <text evidence="1">Cofactor biosynthesis; pyridoxal 5'-phosphate biosynthesis.</text>
</comment>
<evidence type="ECO:0000256" key="6">
    <source>
        <dbReference type="PROSITE-ProRule" id="PRU00481"/>
    </source>
</evidence>
<comment type="similarity">
    <text evidence="6">Belongs to the PdxS/SNZ family.</text>
</comment>
<gene>
    <name evidence="7" type="ORF">HMPREF0519_2609</name>
</gene>